<name>A0AA36HGD7_CYLNA</name>
<dbReference type="GO" id="GO:0003676">
    <property type="term" value="F:nucleic acid binding"/>
    <property type="evidence" value="ECO:0007669"/>
    <property type="project" value="InterPro"/>
</dbReference>
<dbReference type="PANTHER" id="PTHR15592">
    <property type="entry name" value="MATRIN 3/NUCLEAR PROTEIN 220-RELATED"/>
    <property type="match status" value="1"/>
</dbReference>
<sequence>MQALVEFECAEIAKKVKHAINGADIYSGCCTLKVEFAKPDHVKVTRQDNDQFDFTLPYGTYLPRTCDYVWGLISLYLLSDLHLDKANSLVIEGYNRLSRTVSCLV</sequence>
<evidence type="ECO:0000313" key="2">
    <source>
        <dbReference type="Proteomes" id="UP001176961"/>
    </source>
</evidence>
<dbReference type="Proteomes" id="UP001176961">
    <property type="component" value="Unassembled WGS sequence"/>
</dbReference>
<accession>A0AA36HGD7</accession>
<dbReference type="EMBL" id="CATQJL010000326">
    <property type="protein sequence ID" value="CAJ0610291.1"/>
    <property type="molecule type" value="Genomic_DNA"/>
</dbReference>
<dbReference type="SUPFAM" id="SSF54928">
    <property type="entry name" value="RNA-binding domain, RBD"/>
    <property type="match status" value="1"/>
</dbReference>
<proteinExistence type="predicted"/>
<comment type="caution">
    <text evidence="1">The sequence shown here is derived from an EMBL/GenBank/DDBJ whole genome shotgun (WGS) entry which is preliminary data.</text>
</comment>
<gene>
    <name evidence="1" type="ORF">CYNAS_LOCUS22274</name>
</gene>
<evidence type="ECO:0000313" key="1">
    <source>
        <dbReference type="EMBL" id="CAJ0610291.1"/>
    </source>
</evidence>
<dbReference type="AlphaFoldDB" id="A0AA36HGD7"/>
<reference evidence="1" key="1">
    <citation type="submission" date="2023-07" db="EMBL/GenBank/DDBJ databases">
        <authorList>
            <consortium name="CYATHOMIX"/>
        </authorList>
    </citation>
    <scope>NUCLEOTIDE SEQUENCE</scope>
    <source>
        <strain evidence="1">N/A</strain>
    </source>
</reference>
<keyword evidence="2" id="KW-1185">Reference proteome</keyword>
<protein>
    <submittedName>
        <fullName evidence="1">Uncharacterized protein</fullName>
    </submittedName>
</protein>
<dbReference type="InterPro" id="IPR035979">
    <property type="entry name" value="RBD_domain_sf"/>
</dbReference>
<dbReference type="Gene3D" id="3.30.70.330">
    <property type="match status" value="1"/>
</dbReference>
<dbReference type="InterPro" id="IPR012677">
    <property type="entry name" value="Nucleotide-bd_a/b_plait_sf"/>
</dbReference>
<organism evidence="1 2">
    <name type="scientific">Cylicocyclus nassatus</name>
    <name type="common">Nematode worm</name>
    <dbReference type="NCBI Taxonomy" id="53992"/>
    <lineage>
        <taxon>Eukaryota</taxon>
        <taxon>Metazoa</taxon>
        <taxon>Ecdysozoa</taxon>
        <taxon>Nematoda</taxon>
        <taxon>Chromadorea</taxon>
        <taxon>Rhabditida</taxon>
        <taxon>Rhabditina</taxon>
        <taxon>Rhabditomorpha</taxon>
        <taxon>Strongyloidea</taxon>
        <taxon>Strongylidae</taxon>
        <taxon>Cylicocyclus</taxon>
    </lineage>
</organism>